<protein>
    <submittedName>
        <fullName evidence="2">Uncharacterized protein</fullName>
    </submittedName>
</protein>
<keyword evidence="1" id="KW-1185">Reference proteome</keyword>
<dbReference type="Proteomes" id="UP000887565">
    <property type="component" value="Unplaced"/>
</dbReference>
<name>A0A915HPI6_ROMCU</name>
<reference evidence="2" key="1">
    <citation type="submission" date="2022-11" db="UniProtKB">
        <authorList>
            <consortium name="WormBaseParasite"/>
        </authorList>
    </citation>
    <scope>IDENTIFICATION</scope>
</reference>
<proteinExistence type="predicted"/>
<evidence type="ECO:0000313" key="2">
    <source>
        <dbReference type="WBParaSite" id="nRc.2.0.1.t03868-RA"/>
    </source>
</evidence>
<dbReference type="AlphaFoldDB" id="A0A915HPI6"/>
<organism evidence="1 2">
    <name type="scientific">Romanomermis culicivorax</name>
    <name type="common">Nematode worm</name>
    <dbReference type="NCBI Taxonomy" id="13658"/>
    <lineage>
        <taxon>Eukaryota</taxon>
        <taxon>Metazoa</taxon>
        <taxon>Ecdysozoa</taxon>
        <taxon>Nematoda</taxon>
        <taxon>Enoplea</taxon>
        <taxon>Dorylaimia</taxon>
        <taxon>Mermithida</taxon>
        <taxon>Mermithoidea</taxon>
        <taxon>Mermithidae</taxon>
        <taxon>Romanomermis</taxon>
    </lineage>
</organism>
<evidence type="ECO:0000313" key="1">
    <source>
        <dbReference type="Proteomes" id="UP000887565"/>
    </source>
</evidence>
<dbReference type="WBParaSite" id="nRc.2.0.1.t03868-RA">
    <property type="protein sequence ID" value="nRc.2.0.1.t03868-RA"/>
    <property type="gene ID" value="nRc.2.0.1.g03868"/>
</dbReference>
<sequence length="71" mass="8140">MCSDFRSLYDFIYCTILAWKLCSAISSFNQPTSMPIILTADTFKLTKQSAIKRNHRSGNEHTTLNEFECAE</sequence>
<accession>A0A915HPI6</accession>